<feature type="transmembrane region" description="Helical" evidence="6">
    <location>
        <begin position="142"/>
        <end position="165"/>
    </location>
</feature>
<accession>T1KB50</accession>
<proteinExistence type="predicted"/>
<evidence type="ECO:0000256" key="5">
    <source>
        <dbReference type="SAM" id="MobiDB-lite"/>
    </source>
</evidence>
<feature type="transmembrane region" description="Helical" evidence="6">
    <location>
        <begin position="110"/>
        <end position="130"/>
    </location>
</feature>
<reference evidence="8" key="1">
    <citation type="submission" date="2011-08" db="EMBL/GenBank/DDBJ databases">
        <authorList>
            <person name="Rombauts S."/>
        </authorList>
    </citation>
    <scope>NUCLEOTIDE SEQUENCE</scope>
    <source>
        <strain evidence="8">London</strain>
    </source>
</reference>
<dbReference type="KEGG" id="tut:107362311"/>
<name>T1KB50_TETUR</name>
<feature type="transmembrane region" description="Helical" evidence="6">
    <location>
        <begin position="427"/>
        <end position="449"/>
    </location>
</feature>
<organism evidence="7 8">
    <name type="scientific">Tetranychus urticae</name>
    <name type="common">Two-spotted spider mite</name>
    <dbReference type="NCBI Taxonomy" id="32264"/>
    <lineage>
        <taxon>Eukaryota</taxon>
        <taxon>Metazoa</taxon>
        <taxon>Ecdysozoa</taxon>
        <taxon>Arthropoda</taxon>
        <taxon>Chelicerata</taxon>
        <taxon>Arachnida</taxon>
        <taxon>Acari</taxon>
        <taxon>Acariformes</taxon>
        <taxon>Trombidiformes</taxon>
        <taxon>Prostigmata</taxon>
        <taxon>Eleutherengona</taxon>
        <taxon>Raphignathae</taxon>
        <taxon>Tetranychoidea</taxon>
        <taxon>Tetranychidae</taxon>
        <taxon>Tetranychus</taxon>
    </lineage>
</organism>
<evidence type="ECO:0000313" key="7">
    <source>
        <dbReference type="EnsemblMetazoa" id="tetur08g02850.1"/>
    </source>
</evidence>
<keyword evidence="4 6" id="KW-0472">Membrane</keyword>
<evidence type="ECO:0000256" key="2">
    <source>
        <dbReference type="ARBA" id="ARBA00022692"/>
    </source>
</evidence>
<evidence type="ECO:0000256" key="1">
    <source>
        <dbReference type="ARBA" id="ARBA00004141"/>
    </source>
</evidence>
<dbReference type="Pfam" id="PF07690">
    <property type="entry name" value="MFS_1"/>
    <property type="match status" value="1"/>
</dbReference>
<dbReference type="eggNOG" id="KOG2816">
    <property type="taxonomic scope" value="Eukaryota"/>
</dbReference>
<feature type="transmembrane region" description="Helical" evidence="6">
    <location>
        <begin position="392"/>
        <end position="415"/>
    </location>
</feature>
<feature type="compositionally biased region" description="Low complexity" evidence="5">
    <location>
        <begin position="247"/>
        <end position="281"/>
    </location>
</feature>
<evidence type="ECO:0008006" key="9">
    <source>
        <dbReference type="Google" id="ProtNLM"/>
    </source>
</evidence>
<comment type="subcellular location">
    <subcellularLocation>
        <location evidence="1">Membrane</location>
        <topology evidence="1">Multi-pass membrane protein</topology>
    </subcellularLocation>
</comment>
<dbReference type="PANTHER" id="PTHR23507:SF1">
    <property type="entry name" value="FI18259P1-RELATED"/>
    <property type="match status" value="1"/>
</dbReference>
<feature type="transmembrane region" description="Helical" evidence="6">
    <location>
        <begin position="12"/>
        <end position="31"/>
    </location>
</feature>
<sequence>MNKFTCKEILELINLLRIDVFMFVYIFGFMLPNVTLNQLVQDKVCLNELKYDRNFCLNLQAAEPQFEIQKNRVLEYATTLKNYQTLIATTPGVVLSLFIGYWIDSYPSHLKYLLSAPAVGAIIQALLVIYDCVYFERHPATTLYSFICIGFSGGIGLVFAGTYIYTTRMTPVKYRSVRFSVLEFFAFSGFPVATALGGKILALKPWFPNQYRNYIAVFIITVGANMFNIIWILLFLKEEVPLDESNKSLTKSNTSTSLNSAANNNNNNNNNNNLNSSNNNINNNNIINEKINKTNINNSINNTLKAPQNEMIDLKHELSGLQLQLDDKMIKSYENGIKPVDVNELCIIRLETDKKSGSKVMTLIKDIFNLENVRNMIKTCCRRRPNKGRLRLWHLMMGMTVALIGHLGEAVIGYQFTQKVYHWDAEYFSYVNSALTLIPLIVQTISPAILIHKFHLHDTTVAGIGCISIMISTIVKGGILESYAYFIAFVSGAFSGLLPIAFRSLVSRVIDFNEIGQVYALLACIESCAPMISSIFYSTVFNATIENYPGTVFHAVTLIFFYPLAVILWLDLTRNNWDGVVLNDDQDSNSNNGMIGKNLDPQKMIAPPELIIENLIV</sequence>
<keyword evidence="8" id="KW-1185">Reference proteome</keyword>
<dbReference type="EnsemblMetazoa" id="tetur08g02850.1">
    <property type="protein sequence ID" value="tetur08g02850.1"/>
    <property type="gene ID" value="tetur08g02850"/>
</dbReference>
<feature type="transmembrane region" description="Helical" evidence="6">
    <location>
        <begin position="83"/>
        <end position="103"/>
    </location>
</feature>
<dbReference type="GO" id="GO:0016020">
    <property type="term" value="C:membrane"/>
    <property type="evidence" value="ECO:0007669"/>
    <property type="project" value="UniProtKB-SubCell"/>
</dbReference>
<feature type="transmembrane region" description="Helical" evidence="6">
    <location>
        <begin position="214"/>
        <end position="236"/>
    </location>
</feature>
<evidence type="ECO:0000313" key="8">
    <source>
        <dbReference type="Proteomes" id="UP000015104"/>
    </source>
</evidence>
<evidence type="ECO:0000256" key="4">
    <source>
        <dbReference type="ARBA" id="ARBA00023136"/>
    </source>
</evidence>
<dbReference type="InterPro" id="IPR036259">
    <property type="entry name" value="MFS_trans_sf"/>
</dbReference>
<dbReference type="OrthoDB" id="7786246at2759"/>
<dbReference type="GO" id="GO:0022857">
    <property type="term" value="F:transmembrane transporter activity"/>
    <property type="evidence" value="ECO:0007669"/>
    <property type="project" value="InterPro"/>
</dbReference>
<evidence type="ECO:0000256" key="6">
    <source>
        <dbReference type="SAM" id="Phobius"/>
    </source>
</evidence>
<keyword evidence="2 6" id="KW-0812">Transmembrane</keyword>
<dbReference type="PANTHER" id="PTHR23507">
    <property type="entry name" value="ZGC:174356"/>
    <property type="match status" value="1"/>
</dbReference>
<feature type="transmembrane region" description="Helical" evidence="6">
    <location>
        <begin position="177"/>
        <end position="202"/>
    </location>
</feature>
<gene>
    <name evidence="7" type="primary">107362311</name>
</gene>
<dbReference type="InterPro" id="IPR011701">
    <property type="entry name" value="MFS"/>
</dbReference>
<reference evidence="7" key="2">
    <citation type="submission" date="2015-06" db="UniProtKB">
        <authorList>
            <consortium name="EnsemblMetazoa"/>
        </authorList>
    </citation>
    <scope>IDENTIFICATION</scope>
</reference>
<dbReference type="SUPFAM" id="SSF103473">
    <property type="entry name" value="MFS general substrate transporter"/>
    <property type="match status" value="1"/>
</dbReference>
<feature type="transmembrane region" description="Helical" evidence="6">
    <location>
        <begin position="518"/>
        <end position="540"/>
    </location>
</feature>
<evidence type="ECO:0000256" key="3">
    <source>
        <dbReference type="ARBA" id="ARBA00022989"/>
    </source>
</evidence>
<dbReference type="EMBL" id="CAEY01001944">
    <property type="status" value="NOT_ANNOTATED_CDS"/>
    <property type="molecule type" value="Genomic_DNA"/>
</dbReference>
<dbReference type="Proteomes" id="UP000015104">
    <property type="component" value="Unassembled WGS sequence"/>
</dbReference>
<protein>
    <recommendedName>
        <fullName evidence="9">Major facilitator superfamily (MFS) profile domain-containing protein</fullName>
    </recommendedName>
</protein>
<dbReference type="AlphaFoldDB" id="T1KB50"/>
<feature type="region of interest" description="Disordered" evidence="5">
    <location>
        <begin position="246"/>
        <end position="281"/>
    </location>
</feature>
<keyword evidence="3 6" id="KW-1133">Transmembrane helix</keyword>
<feature type="transmembrane region" description="Helical" evidence="6">
    <location>
        <begin position="552"/>
        <end position="570"/>
    </location>
</feature>
<dbReference type="OMA" id="YAYCSAT"/>
<dbReference type="HOGENOM" id="CLU_028365_0_0_1"/>
<dbReference type="Gene3D" id="1.20.1250.20">
    <property type="entry name" value="MFS general substrate transporter like domains"/>
    <property type="match status" value="1"/>
</dbReference>
<feature type="transmembrane region" description="Helical" evidence="6">
    <location>
        <begin position="485"/>
        <end position="506"/>
    </location>
</feature>